<feature type="transmembrane region" description="Helical" evidence="7">
    <location>
        <begin position="43"/>
        <end position="62"/>
    </location>
</feature>
<dbReference type="PANTHER" id="PTHR13144">
    <property type="entry name" value="TEX261 PROTEIN"/>
    <property type="match status" value="1"/>
</dbReference>
<keyword evidence="9" id="KW-1185">Reference proteome</keyword>
<keyword evidence="6 7" id="KW-0472">Membrane</keyword>
<name>B4QIM3_DROSI</name>
<evidence type="ECO:0000256" key="4">
    <source>
        <dbReference type="ARBA" id="ARBA00022692"/>
    </source>
</evidence>
<dbReference type="OMA" id="TMGTEPV"/>
<accession>B4QIM3</accession>
<dbReference type="PANTHER" id="PTHR13144:SF0">
    <property type="entry name" value="PROTEIN TEX261"/>
    <property type="match status" value="1"/>
</dbReference>
<reference evidence="8 9" key="1">
    <citation type="journal article" date="2007" name="Nature">
        <title>Evolution of genes and genomes on the Drosophila phylogeny.</title>
        <authorList>
            <consortium name="Drosophila 12 Genomes Consortium"/>
            <person name="Clark A.G."/>
            <person name="Eisen M.B."/>
            <person name="Smith D.R."/>
            <person name="Bergman C.M."/>
            <person name="Oliver B."/>
            <person name="Markow T.A."/>
            <person name="Kaufman T.C."/>
            <person name="Kellis M."/>
            <person name="Gelbart W."/>
            <person name="Iyer V.N."/>
            <person name="Pollard D.A."/>
            <person name="Sackton T.B."/>
            <person name="Larracuente A.M."/>
            <person name="Singh N.D."/>
            <person name="Abad J.P."/>
            <person name="Abt D.N."/>
            <person name="Adryan B."/>
            <person name="Aguade M."/>
            <person name="Akashi H."/>
            <person name="Anderson W.W."/>
            <person name="Aquadro C.F."/>
            <person name="Ardell D.H."/>
            <person name="Arguello R."/>
            <person name="Artieri C.G."/>
            <person name="Barbash D.A."/>
            <person name="Barker D."/>
            <person name="Barsanti P."/>
            <person name="Batterham P."/>
            <person name="Batzoglou S."/>
            <person name="Begun D."/>
            <person name="Bhutkar A."/>
            <person name="Blanco E."/>
            <person name="Bosak S.A."/>
            <person name="Bradley R.K."/>
            <person name="Brand A.D."/>
            <person name="Brent M.R."/>
            <person name="Brooks A.N."/>
            <person name="Brown R.H."/>
            <person name="Butlin R.K."/>
            <person name="Caggese C."/>
            <person name="Calvi B.R."/>
            <person name="Bernardo de Carvalho A."/>
            <person name="Caspi A."/>
            <person name="Castrezana S."/>
            <person name="Celniker S.E."/>
            <person name="Chang J.L."/>
            <person name="Chapple C."/>
            <person name="Chatterji S."/>
            <person name="Chinwalla A."/>
            <person name="Civetta A."/>
            <person name="Clifton S.W."/>
            <person name="Comeron J.M."/>
            <person name="Costello J.C."/>
            <person name="Coyne J.A."/>
            <person name="Daub J."/>
            <person name="David R.G."/>
            <person name="Delcher A.L."/>
            <person name="Delehaunty K."/>
            <person name="Do C.B."/>
            <person name="Ebling H."/>
            <person name="Edwards K."/>
            <person name="Eickbush T."/>
            <person name="Evans J.D."/>
            <person name="Filipski A."/>
            <person name="Findeiss S."/>
            <person name="Freyhult E."/>
            <person name="Fulton L."/>
            <person name="Fulton R."/>
            <person name="Garcia A.C."/>
            <person name="Gardiner A."/>
            <person name="Garfield D.A."/>
            <person name="Garvin B.E."/>
            <person name="Gibson G."/>
            <person name="Gilbert D."/>
            <person name="Gnerre S."/>
            <person name="Godfrey J."/>
            <person name="Good R."/>
            <person name="Gotea V."/>
            <person name="Gravely B."/>
            <person name="Greenberg A.J."/>
            <person name="Griffiths-Jones S."/>
            <person name="Gross S."/>
            <person name="Guigo R."/>
            <person name="Gustafson E.A."/>
            <person name="Haerty W."/>
            <person name="Hahn M.W."/>
            <person name="Halligan D.L."/>
            <person name="Halpern A.L."/>
            <person name="Halter G.M."/>
            <person name="Han M.V."/>
            <person name="Heger A."/>
            <person name="Hillier L."/>
            <person name="Hinrichs A.S."/>
            <person name="Holmes I."/>
            <person name="Hoskins R.A."/>
            <person name="Hubisz M.J."/>
            <person name="Hultmark D."/>
            <person name="Huntley M.A."/>
            <person name="Jaffe D.B."/>
            <person name="Jagadeeshan S."/>
            <person name="Jeck W.R."/>
            <person name="Johnson J."/>
            <person name="Jones C.D."/>
            <person name="Jordan W.C."/>
            <person name="Karpen G.H."/>
            <person name="Kataoka E."/>
            <person name="Keightley P.D."/>
            <person name="Kheradpour P."/>
            <person name="Kirkness E.F."/>
            <person name="Koerich L.B."/>
            <person name="Kristiansen K."/>
            <person name="Kudrna D."/>
            <person name="Kulathinal R.J."/>
            <person name="Kumar S."/>
            <person name="Kwok R."/>
            <person name="Lander E."/>
            <person name="Langley C.H."/>
            <person name="Lapoint R."/>
            <person name="Lazzaro B.P."/>
            <person name="Lee S.J."/>
            <person name="Levesque L."/>
            <person name="Li R."/>
            <person name="Lin C.F."/>
            <person name="Lin M.F."/>
            <person name="Lindblad-Toh K."/>
            <person name="Llopart A."/>
            <person name="Long M."/>
            <person name="Low L."/>
            <person name="Lozovsky E."/>
            <person name="Lu J."/>
            <person name="Luo M."/>
            <person name="Machado C.A."/>
            <person name="Makalowski W."/>
            <person name="Marzo M."/>
            <person name="Matsuda M."/>
            <person name="Matzkin L."/>
            <person name="McAllister B."/>
            <person name="McBride C.S."/>
            <person name="McKernan B."/>
            <person name="McKernan K."/>
            <person name="Mendez-Lago M."/>
            <person name="Minx P."/>
            <person name="Mollenhauer M.U."/>
            <person name="Montooth K."/>
            <person name="Mount S.M."/>
            <person name="Mu X."/>
            <person name="Myers E."/>
            <person name="Negre B."/>
            <person name="Newfeld S."/>
            <person name="Nielsen R."/>
            <person name="Noor M.A."/>
            <person name="O'Grady P."/>
            <person name="Pachter L."/>
            <person name="Papaceit M."/>
            <person name="Parisi M.J."/>
            <person name="Parisi M."/>
            <person name="Parts L."/>
            <person name="Pedersen J.S."/>
            <person name="Pesole G."/>
            <person name="Phillippy A.M."/>
            <person name="Ponting C.P."/>
            <person name="Pop M."/>
            <person name="Porcelli D."/>
            <person name="Powell J.R."/>
            <person name="Prohaska S."/>
            <person name="Pruitt K."/>
            <person name="Puig M."/>
            <person name="Quesneville H."/>
            <person name="Ram K.R."/>
            <person name="Rand D."/>
            <person name="Rasmussen M.D."/>
            <person name="Reed L.K."/>
            <person name="Reenan R."/>
            <person name="Reily A."/>
            <person name="Remington K.A."/>
            <person name="Rieger T.T."/>
            <person name="Ritchie M.G."/>
            <person name="Robin C."/>
            <person name="Rogers Y.H."/>
            <person name="Rohde C."/>
            <person name="Rozas J."/>
            <person name="Rubenfield M.J."/>
            <person name="Ruiz A."/>
            <person name="Russo S."/>
            <person name="Salzberg S.L."/>
            <person name="Sanchez-Gracia A."/>
            <person name="Saranga D.J."/>
            <person name="Sato H."/>
            <person name="Schaeffer S.W."/>
            <person name="Schatz M.C."/>
            <person name="Schlenke T."/>
            <person name="Schwartz R."/>
            <person name="Segarra C."/>
            <person name="Singh R.S."/>
            <person name="Sirot L."/>
            <person name="Sirota M."/>
            <person name="Sisneros N.B."/>
            <person name="Smith C.D."/>
            <person name="Smith T.F."/>
            <person name="Spieth J."/>
            <person name="Stage D.E."/>
            <person name="Stark A."/>
            <person name="Stephan W."/>
            <person name="Strausberg R.L."/>
            <person name="Strempel S."/>
            <person name="Sturgill D."/>
            <person name="Sutton G."/>
            <person name="Sutton G.G."/>
            <person name="Tao W."/>
            <person name="Teichmann S."/>
            <person name="Tobari Y.N."/>
            <person name="Tomimura Y."/>
            <person name="Tsolas J.M."/>
            <person name="Valente V.L."/>
            <person name="Venter E."/>
            <person name="Venter J.C."/>
            <person name="Vicario S."/>
            <person name="Vieira F.G."/>
            <person name="Vilella A.J."/>
            <person name="Villasante A."/>
            <person name="Walenz B."/>
            <person name="Wang J."/>
            <person name="Wasserman M."/>
            <person name="Watts T."/>
            <person name="Wilson D."/>
            <person name="Wilson R.K."/>
            <person name="Wing R.A."/>
            <person name="Wolfner M.F."/>
            <person name="Wong A."/>
            <person name="Wong G.K."/>
            <person name="Wu C.I."/>
            <person name="Wu G."/>
            <person name="Yamamoto D."/>
            <person name="Yang H.P."/>
            <person name="Yang S.P."/>
            <person name="Yorke J.A."/>
            <person name="Yoshida K."/>
            <person name="Zdobnov E."/>
            <person name="Zhang P."/>
            <person name="Zhang Y."/>
            <person name="Zimin A.V."/>
            <person name="Baldwin J."/>
            <person name="Abdouelleil A."/>
            <person name="Abdulkadir J."/>
            <person name="Abebe A."/>
            <person name="Abera B."/>
            <person name="Abreu J."/>
            <person name="Acer S.C."/>
            <person name="Aftuck L."/>
            <person name="Alexander A."/>
            <person name="An P."/>
            <person name="Anderson E."/>
            <person name="Anderson S."/>
            <person name="Arachi H."/>
            <person name="Azer M."/>
            <person name="Bachantsang P."/>
            <person name="Barry A."/>
            <person name="Bayul T."/>
            <person name="Berlin A."/>
            <person name="Bessette D."/>
            <person name="Bloom T."/>
            <person name="Blye J."/>
            <person name="Boguslavskiy L."/>
            <person name="Bonnet C."/>
            <person name="Boukhgalter B."/>
            <person name="Bourzgui I."/>
            <person name="Brown A."/>
            <person name="Cahill P."/>
            <person name="Channer S."/>
            <person name="Cheshatsang Y."/>
            <person name="Chuda L."/>
            <person name="Citroen M."/>
            <person name="Collymore A."/>
            <person name="Cooke P."/>
            <person name="Costello M."/>
            <person name="D'Aco K."/>
            <person name="Daza R."/>
            <person name="De Haan G."/>
            <person name="DeGray S."/>
            <person name="DeMaso C."/>
            <person name="Dhargay N."/>
            <person name="Dooley K."/>
            <person name="Dooley E."/>
            <person name="Doricent M."/>
            <person name="Dorje P."/>
            <person name="Dorjee K."/>
            <person name="Dupes A."/>
            <person name="Elong R."/>
            <person name="Falk J."/>
            <person name="Farina A."/>
            <person name="Faro S."/>
            <person name="Ferguson D."/>
            <person name="Fisher S."/>
            <person name="Foley C.D."/>
            <person name="Franke A."/>
            <person name="Friedrich D."/>
            <person name="Gadbois L."/>
            <person name="Gearin G."/>
            <person name="Gearin C.R."/>
            <person name="Giannoukos G."/>
            <person name="Goode T."/>
            <person name="Graham J."/>
            <person name="Grandbois E."/>
            <person name="Grewal S."/>
            <person name="Gyaltsen K."/>
            <person name="Hafez N."/>
            <person name="Hagos B."/>
            <person name="Hall J."/>
            <person name="Henson C."/>
            <person name="Hollinger A."/>
            <person name="Honan T."/>
            <person name="Huard M.D."/>
            <person name="Hughes L."/>
            <person name="Hurhula B."/>
            <person name="Husby M.E."/>
            <person name="Kamat A."/>
            <person name="Kanga B."/>
            <person name="Kashin S."/>
            <person name="Khazanovich D."/>
            <person name="Kisner P."/>
            <person name="Lance K."/>
            <person name="Lara M."/>
            <person name="Lee W."/>
            <person name="Lennon N."/>
            <person name="Letendre F."/>
            <person name="LeVine R."/>
            <person name="Lipovsky A."/>
            <person name="Liu X."/>
            <person name="Liu J."/>
            <person name="Liu S."/>
            <person name="Lokyitsang T."/>
            <person name="Lokyitsang Y."/>
            <person name="Lubonja R."/>
            <person name="Lui A."/>
            <person name="MacDonald P."/>
            <person name="Magnisalis V."/>
            <person name="Maru K."/>
            <person name="Matthews C."/>
            <person name="McCusker W."/>
            <person name="McDonough S."/>
            <person name="Mehta T."/>
            <person name="Meldrim J."/>
            <person name="Meneus L."/>
            <person name="Mihai O."/>
            <person name="Mihalev A."/>
            <person name="Mihova T."/>
            <person name="Mittelman R."/>
            <person name="Mlenga V."/>
            <person name="Montmayeur A."/>
            <person name="Mulrain L."/>
            <person name="Navidi A."/>
            <person name="Naylor J."/>
            <person name="Negash T."/>
            <person name="Nguyen T."/>
            <person name="Nguyen N."/>
            <person name="Nicol R."/>
            <person name="Norbu C."/>
            <person name="Norbu N."/>
            <person name="Novod N."/>
            <person name="O'Neill B."/>
            <person name="Osman S."/>
            <person name="Markiewicz E."/>
            <person name="Oyono O.L."/>
            <person name="Patti C."/>
            <person name="Phunkhang P."/>
            <person name="Pierre F."/>
            <person name="Priest M."/>
            <person name="Raghuraman S."/>
            <person name="Rege F."/>
            <person name="Reyes R."/>
            <person name="Rise C."/>
            <person name="Rogov P."/>
            <person name="Ross K."/>
            <person name="Ryan E."/>
            <person name="Settipalli S."/>
            <person name="Shea T."/>
            <person name="Sherpa N."/>
            <person name="Shi L."/>
            <person name="Shih D."/>
            <person name="Sparrow T."/>
            <person name="Spaulding J."/>
            <person name="Stalker J."/>
            <person name="Stange-Thomann N."/>
            <person name="Stavropoulos S."/>
            <person name="Stone C."/>
            <person name="Strader C."/>
            <person name="Tesfaye S."/>
            <person name="Thomson T."/>
            <person name="Thoulutsang Y."/>
            <person name="Thoulutsang D."/>
            <person name="Topham K."/>
            <person name="Topping I."/>
            <person name="Tsamla T."/>
            <person name="Vassiliev H."/>
            <person name="Vo A."/>
            <person name="Wangchuk T."/>
            <person name="Wangdi T."/>
            <person name="Weiand M."/>
            <person name="Wilkinson J."/>
            <person name="Wilson A."/>
            <person name="Yadav S."/>
            <person name="Young G."/>
            <person name="Yu Q."/>
            <person name="Zembek L."/>
            <person name="Zhong D."/>
            <person name="Zimmer A."/>
            <person name="Zwirko Z."/>
            <person name="Jaffe D.B."/>
            <person name="Alvarez P."/>
            <person name="Brockman W."/>
            <person name="Butler J."/>
            <person name="Chin C."/>
            <person name="Gnerre S."/>
            <person name="Grabherr M."/>
            <person name="Kleber M."/>
            <person name="Mauceli E."/>
            <person name="MacCallum I."/>
        </authorList>
    </citation>
    <scope>NUCLEOTIDE SEQUENCE [LARGE SCALE GENOMIC DNA]</scope>
    <source>
        <strain evidence="9">white501</strain>
    </source>
</reference>
<sequence length="184" mass="20510">MAFLYLLGWVSLAIQIVFLTLSIVAGLYYLAELAEEYTTAARKCILFLISFTIFVYILLLLFEDLPWSLILCGLVAQGFHLGIMSGFPFVRLLSLPLLGSLAMLVVNHFLAFQHFTTVYVPFTQVLAYFTICLWIVPFALFVSLIANDSVLPTTVSDRAGALRTWSTTTSRTKTSRACCPCSNI</sequence>
<dbReference type="GO" id="GO:0006888">
    <property type="term" value="P:endoplasmic reticulum to Golgi vesicle-mediated transport"/>
    <property type="evidence" value="ECO:0007669"/>
    <property type="project" value="InterPro"/>
</dbReference>
<evidence type="ECO:0000313" key="8">
    <source>
        <dbReference type="EMBL" id="EDX08351.1"/>
    </source>
</evidence>
<feature type="transmembrane region" description="Helical" evidence="7">
    <location>
        <begin position="97"/>
        <end position="120"/>
    </location>
</feature>
<dbReference type="GO" id="GO:0005789">
    <property type="term" value="C:endoplasmic reticulum membrane"/>
    <property type="evidence" value="ECO:0007669"/>
    <property type="project" value="TreeGrafter"/>
</dbReference>
<dbReference type="EMBL" id="CM000362">
    <property type="protein sequence ID" value="EDX08351.1"/>
    <property type="molecule type" value="Genomic_DNA"/>
</dbReference>
<comment type="similarity">
    <text evidence="2">Belongs to the SVP26 family.</text>
</comment>
<dbReference type="HOGENOM" id="CLU_058268_3_0_1"/>
<evidence type="ECO:0000256" key="5">
    <source>
        <dbReference type="ARBA" id="ARBA00022989"/>
    </source>
</evidence>
<evidence type="ECO:0000256" key="6">
    <source>
        <dbReference type="ARBA" id="ARBA00023136"/>
    </source>
</evidence>
<dbReference type="InterPro" id="IPR007277">
    <property type="entry name" value="Svp26/Tex261"/>
</dbReference>
<evidence type="ECO:0000256" key="1">
    <source>
        <dbReference type="ARBA" id="ARBA00004141"/>
    </source>
</evidence>
<dbReference type="Proteomes" id="UP000000304">
    <property type="component" value="Chromosome 2R"/>
</dbReference>
<dbReference type="GO" id="GO:0000139">
    <property type="term" value="C:Golgi membrane"/>
    <property type="evidence" value="ECO:0007669"/>
    <property type="project" value="TreeGrafter"/>
</dbReference>
<dbReference type="Pfam" id="PF04148">
    <property type="entry name" value="Erv26"/>
    <property type="match status" value="1"/>
</dbReference>
<evidence type="ECO:0000256" key="3">
    <source>
        <dbReference type="ARBA" id="ARBA00017877"/>
    </source>
</evidence>
<evidence type="ECO:0000256" key="7">
    <source>
        <dbReference type="SAM" id="Phobius"/>
    </source>
</evidence>
<feature type="transmembrane region" description="Helical" evidence="7">
    <location>
        <begin position="126"/>
        <end position="146"/>
    </location>
</feature>
<dbReference type="GO" id="GO:0030134">
    <property type="term" value="C:COPII-coated ER to Golgi transport vesicle"/>
    <property type="evidence" value="ECO:0007669"/>
    <property type="project" value="TreeGrafter"/>
</dbReference>
<gene>
    <name evidence="8" type="primary">Dsim\GD25059</name>
    <name evidence="8" type="ORF">Dsim_GD25059</name>
</gene>
<dbReference type="OrthoDB" id="28257at2759"/>
<keyword evidence="5 7" id="KW-1133">Transmembrane helix</keyword>
<comment type="subcellular location">
    <subcellularLocation>
        <location evidence="1">Membrane</location>
        <topology evidence="1">Multi-pass membrane protein</topology>
    </subcellularLocation>
</comment>
<protein>
    <recommendedName>
        <fullName evidence="3">Protein TEX261</fullName>
    </recommendedName>
</protein>
<dbReference type="AlphaFoldDB" id="B4QIM3"/>
<evidence type="ECO:0000313" key="9">
    <source>
        <dbReference type="Proteomes" id="UP000000304"/>
    </source>
</evidence>
<feature type="transmembrane region" description="Helical" evidence="7">
    <location>
        <begin position="6"/>
        <end position="31"/>
    </location>
</feature>
<proteinExistence type="inferred from homology"/>
<keyword evidence="4 7" id="KW-0812">Transmembrane</keyword>
<dbReference type="GO" id="GO:0097020">
    <property type="term" value="F:COPII receptor activity"/>
    <property type="evidence" value="ECO:0007669"/>
    <property type="project" value="InterPro"/>
</dbReference>
<organism evidence="8 9">
    <name type="scientific">Drosophila simulans</name>
    <name type="common">Fruit fly</name>
    <dbReference type="NCBI Taxonomy" id="7240"/>
    <lineage>
        <taxon>Eukaryota</taxon>
        <taxon>Metazoa</taxon>
        <taxon>Ecdysozoa</taxon>
        <taxon>Arthropoda</taxon>
        <taxon>Hexapoda</taxon>
        <taxon>Insecta</taxon>
        <taxon>Pterygota</taxon>
        <taxon>Neoptera</taxon>
        <taxon>Endopterygota</taxon>
        <taxon>Diptera</taxon>
        <taxon>Brachycera</taxon>
        <taxon>Muscomorpha</taxon>
        <taxon>Ephydroidea</taxon>
        <taxon>Drosophilidae</taxon>
        <taxon>Drosophila</taxon>
        <taxon>Sophophora</taxon>
    </lineage>
</organism>
<evidence type="ECO:0000256" key="2">
    <source>
        <dbReference type="ARBA" id="ARBA00008096"/>
    </source>
</evidence>
<dbReference type="PhylomeDB" id="B4QIM3"/>